<keyword evidence="4 5" id="KW-0472">Membrane</keyword>
<dbReference type="Pfam" id="PF04140">
    <property type="entry name" value="ICMT"/>
    <property type="match status" value="1"/>
</dbReference>
<evidence type="ECO:0000256" key="1">
    <source>
        <dbReference type="ARBA" id="ARBA00004141"/>
    </source>
</evidence>
<evidence type="ECO:0000313" key="6">
    <source>
        <dbReference type="EMBL" id="MBS4100416.1"/>
    </source>
</evidence>
<keyword evidence="7" id="KW-1185">Reference proteome</keyword>
<dbReference type="RefSeq" id="WP_212553002.1">
    <property type="nucleotide sequence ID" value="NZ_JAGXOE010000006.1"/>
</dbReference>
<dbReference type="InterPro" id="IPR052527">
    <property type="entry name" value="Metal_cation-efflux_comp"/>
</dbReference>
<feature type="transmembrane region" description="Helical" evidence="5">
    <location>
        <begin position="36"/>
        <end position="55"/>
    </location>
</feature>
<accession>A0ABS5N815</accession>
<evidence type="ECO:0000313" key="7">
    <source>
        <dbReference type="Proteomes" id="UP000676853"/>
    </source>
</evidence>
<comment type="caution">
    <text evidence="6">The sequence shown here is derived from an EMBL/GenBank/DDBJ whole genome shotgun (WGS) entry which is preliminary data.</text>
</comment>
<evidence type="ECO:0000256" key="2">
    <source>
        <dbReference type="ARBA" id="ARBA00022692"/>
    </source>
</evidence>
<dbReference type="Gene3D" id="1.20.120.1630">
    <property type="match status" value="1"/>
</dbReference>
<feature type="transmembrane region" description="Helical" evidence="5">
    <location>
        <begin position="67"/>
        <end position="91"/>
    </location>
</feature>
<gene>
    <name evidence="6" type="ORF">KFZ73_04125</name>
</gene>
<keyword evidence="2 5" id="KW-0812">Transmembrane</keyword>
<comment type="subcellular location">
    <subcellularLocation>
        <location evidence="1">Membrane</location>
        <topology evidence="1">Multi-pass membrane protein</topology>
    </subcellularLocation>
</comment>
<evidence type="ECO:0000256" key="5">
    <source>
        <dbReference type="SAM" id="Phobius"/>
    </source>
</evidence>
<name>A0ABS5N815_TSUPA</name>
<dbReference type="PANTHER" id="PTHR43847:SF1">
    <property type="entry name" value="BLL3993 PROTEIN"/>
    <property type="match status" value="1"/>
</dbReference>
<sequence length="184" mass="20446">MIPVDLLVAVWLIVEVTVRALHWNRGRTVRVEWRSVALLCAAAAIAWVVSIYTIAWLPQTTVPGSALIGEVIAAAGICLRVWAVHTLGRYFHIVVHVRDDHRVVQTGPYRRLAHPAYAGFLLIVFGLTLAARESNLATAVVVTAILAAVVVYRIRIEERALGEQLGDEYRAFVESRARVVPHVW</sequence>
<keyword evidence="3 5" id="KW-1133">Transmembrane helix</keyword>
<feature type="transmembrane region" description="Helical" evidence="5">
    <location>
        <begin position="136"/>
        <end position="154"/>
    </location>
</feature>
<proteinExistence type="predicted"/>
<evidence type="ECO:0000256" key="4">
    <source>
        <dbReference type="ARBA" id="ARBA00023136"/>
    </source>
</evidence>
<dbReference type="Proteomes" id="UP000676853">
    <property type="component" value="Unassembled WGS sequence"/>
</dbReference>
<feature type="transmembrane region" description="Helical" evidence="5">
    <location>
        <begin position="112"/>
        <end position="130"/>
    </location>
</feature>
<protein>
    <submittedName>
        <fullName evidence="6">Isoprenylcysteine carboxylmethyltransferase family protein</fullName>
    </submittedName>
</protein>
<dbReference type="PANTHER" id="PTHR43847">
    <property type="entry name" value="BLL3993 PROTEIN"/>
    <property type="match status" value="1"/>
</dbReference>
<feature type="transmembrane region" description="Helical" evidence="5">
    <location>
        <begin position="6"/>
        <end position="24"/>
    </location>
</feature>
<reference evidence="6 7" key="1">
    <citation type="submission" date="2021-04" db="EMBL/GenBank/DDBJ databases">
        <title>Whole genome sequence analysis of a thiophenic sulfur metabolizing bacteria.</title>
        <authorList>
            <person name="Akhtar N."/>
            <person name="Akram J."/>
            <person name="Aslam A."/>
        </authorList>
    </citation>
    <scope>NUCLEOTIDE SEQUENCE [LARGE SCALE GENOMIC DNA]</scope>
    <source>
        <strain evidence="6 7">3OW</strain>
    </source>
</reference>
<organism evidence="6 7">
    <name type="scientific">Tsukamurella paurometabola</name>
    <name type="common">Corynebacterium paurometabolum</name>
    <dbReference type="NCBI Taxonomy" id="2061"/>
    <lineage>
        <taxon>Bacteria</taxon>
        <taxon>Bacillati</taxon>
        <taxon>Actinomycetota</taxon>
        <taxon>Actinomycetes</taxon>
        <taxon>Mycobacteriales</taxon>
        <taxon>Tsukamurellaceae</taxon>
        <taxon>Tsukamurella</taxon>
    </lineage>
</organism>
<dbReference type="InterPro" id="IPR007269">
    <property type="entry name" value="ICMT_MeTrfase"/>
</dbReference>
<dbReference type="EMBL" id="JAGXOE010000006">
    <property type="protein sequence ID" value="MBS4100416.1"/>
    <property type="molecule type" value="Genomic_DNA"/>
</dbReference>
<evidence type="ECO:0000256" key="3">
    <source>
        <dbReference type="ARBA" id="ARBA00022989"/>
    </source>
</evidence>